<dbReference type="SUPFAM" id="SSF53720">
    <property type="entry name" value="ALDH-like"/>
    <property type="match status" value="1"/>
</dbReference>
<protein>
    <recommendedName>
        <fullName evidence="3">aldehyde dehydrogenase (NAD(+))</fullName>
        <ecNumber evidence="3">1.2.1.3</ecNumber>
    </recommendedName>
</protein>
<evidence type="ECO:0000256" key="3">
    <source>
        <dbReference type="ARBA" id="ARBA00024226"/>
    </source>
</evidence>
<evidence type="ECO:0000313" key="7">
    <source>
        <dbReference type="Proteomes" id="UP000071859"/>
    </source>
</evidence>
<feature type="domain" description="Aldehyde dehydrogenase" evidence="5">
    <location>
        <begin position="13"/>
        <end position="473"/>
    </location>
</feature>
<dbReference type="PANTHER" id="PTHR42804">
    <property type="entry name" value="ALDEHYDE DEHYDROGENASE"/>
    <property type="match status" value="1"/>
</dbReference>
<dbReference type="EC" id="1.2.1.3" evidence="3"/>
<comment type="catalytic activity">
    <reaction evidence="4">
        <text>an aldehyde + NAD(+) + H2O = a carboxylate + NADH + 2 H(+)</text>
        <dbReference type="Rhea" id="RHEA:16185"/>
        <dbReference type="ChEBI" id="CHEBI:15377"/>
        <dbReference type="ChEBI" id="CHEBI:15378"/>
        <dbReference type="ChEBI" id="CHEBI:17478"/>
        <dbReference type="ChEBI" id="CHEBI:29067"/>
        <dbReference type="ChEBI" id="CHEBI:57540"/>
        <dbReference type="ChEBI" id="CHEBI:57945"/>
        <dbReference type="EC" id="1.2.1.3"/>
    </reaction>
</comment>
<keyword evidence="2" id="KW-0560">Oxidoreductase</keyword>
<dbReference type="RefSeq" id="WP_062611386.1">
    <property type="nucleotide sequence ID" value="NZ_FCOX02000072.1"/>
</dbReference>
<dbReference type="InterPro" id="IPR015590">
    <property type="entry name" value="Aldehyde_DH_dom"/>
</dbReference>
<dbReference type="Proteomes" id="UP000071859">
    <property type="component" value="Unassembled WGS sequence"/>
</dbReference>
<dbReference type="FunFam" id="3.40.605.10:FF:000007">
    <property type="entry name" value="NAD/NADP-dependent betaine aldehyde dehydrogenase"/>
    <property type="match status" value="1"/>
</dbReference>
<comment type="similarity">
    <text evidence="1">Belongs to the aldehyde dehydrogenase family.</text>
</comment>
<evidence type="ECO:0000259" key="5">
    <source>
        <dbReference type="Pfam" id="PF00171"/>
    </source>
</evidence>
<name>A0A158EDT5_9BURK</name>
<dbReference type="PROSITE" id="PS00070">
    <property type="entry name" value="ALDEHYDE_DEHYDR_CYS"/>
    <property type="match status" value="1"/>
</dbReference>
<dbReference type="InterPro" id="IPR016160">
    <property type="entry name" value="Ald_DH_CS_CYS"/>
</dbReference>
<dbReference type="InterPro" id="IPR016162">
    <property type="entry name" value="Ald_DH_N"/>
</dbReference>
<dbReference type="OrthoDB" id="6187633at2"/>
<gene>
    <name evidence="6" type="ORF">AWB78_07258</name>
</gene>
<dbReference type="Gene3D" id="3.40.309.10">
    <property type="entry name" value="Aldehyde Dehydrogenase, Chain A, domain 2"/>
    <property type="match status" value="1"/>
</dbReference>
<dbReference type="CDD" id="cd07138">
    <property type="entry name" value="ALDH_CddD_SSP0762"/>
    <property type="match status" value="1"/>
</dbReference>
<reference evidence="6" key="1">
    <citation type="submission" date="2016-01" db="EMBL/GenBank/DDBJ databases">
        <authorList>
            <person name="Peeters C."/>
        </authorList>
    </citation>
    <scope>NUCLEOTIDE SEQUENCE</scope>
    <source>
        <strain evidence="6">LMG 29321</strain>
    </source>
</reference>
<dbReference type="Gene3D" id="3.40.605.10">
    <property type="entry name" value="Aldehyde Dehydrogenase, Chain A, domain 1"/>
    <property type="match status" value="1"/>
</dbReference>
<dbReference type="PANTHER" id="PTHR42804:SF1">
    <property type="entry name" value="ALDEHYDE DEHYDROGENASE-RELATED"/>
    <property type="match status" value="1"/>
</dbReference>
<dbReference type="AlphaFoldDB" id="A0A158EDT5"/>
<dbReference type="EMBL" id="FCOX02000072">
    <property type="protein sequence ID" value="SAL05035.1"/>
    <property type="molecule type" value="Genomic_DNA"/>
</dbReference>
<comment type="caution">
    <text evidence="6">The sequence shown here is derived from an EMBL/GenBank/DDBJ whole genome shotgun (WGS) entry which is preliminary data.</text>
</comment>
<accession>A0A158EDT5</accession>
<dbReference type="InterPro" id="IPR016161">
    <property type="entry name" value="Ald_DH/histidinol_DH"/>
</dbReference>
<dbReference type="Pfam" id="PF00171">
    <property type="entry name" value="Aldedh"/>
    <property type="match status" value="1"/>
</dbReference>
<dbReference type="InterPro" id="IPR016163">
    <property type="entry name" value="Ald_DH_C"/>
</dbReference>
<proteinExistence type="inferred from homology"/>
<keyword evidence="7" id="KW-1185">Reference proteome</keyword>
<evidence type="ECO:0000256" key="2">
    <source>
        <dbReference type="ARBA" id="ARBA00023002"/>
    </source>
</evidence>
<dbReference type="GO" id="GO:0004029">
    <property type="term" value="F:aldehyde dehydrogenase (NAD+) activity"/>
    <property type="evidence" value="ECO:0007669"/>
    <property type="project" value="UniProtKB-EC"/>
</dbReference>
<evidence type="ECO:0000313" key="6">
    <source>
        <dbReference type="EMBL" id="SAL05035.1"/>
    </source>
</evidence>
<organism evidence="6 7">
    <name type="scientific">Caballeronia calidae</name>
    <dbReference type="NCBI Taxonomy" id="1777139"/>
    <lineage>
        <taxon>Bacteria</taxon>
        <taxon>Pseudomonadati</taxon>
        <taxon>Pseudomonadota</taxon>
        <taxon>Betaproteobacteria</taxon>
        <taxon>Burkholderiales</taxon>
        <taxon>Burkholderiaceae</taxon>
        <taxon>Caballeronia</taxon>
    </lineage>
</organism>
<evidence type="ECO:0000256" key="1">
    <source>
        <dbReference type="ARBA" id="ARBA00009986"/>
    </source>
</evidence>
<evidence type="ECO:0000256" key="4">
    <source>
        <dbReference type="ARBA" id="ARBA00049194"/>
    </source>
</evidence>
<sequence length="484" mass="52073">MLDKRQFYIQGKWVTPEKARELPVIDPSTEQPCAVISIGDAADADRAVKAARLAFESWSGARPAERLRLVERLLEIYERRAPEMARVISLEMGAPIDMALSDHVGAGAYHIRNFITAFREFPFERPLGPHAPNDRILMEPIGVAGLITPWNWPMNQVTLKVVPALLAGCTTVLKPSEIAPLSSMLFAEYVDEAGFPKGVFNLVNGDGIGVGARLSSHPDVDMISFTGSTRAGIAISKAAADTLKRVVLELGGKGANLIFADADANAVKRGVLHCFKNTGQSCNAPTRMLVERAIYERVVDEARAIAEDVSVDAAHAPGKHIGPLASEAQFQKVQEMIGKGIDEGARLVAGGLGRPRGHETGYFVRPTIFADVNNQMALAREEIFGPVLSIIPFDSEEEAIAIANDTPYGLANYVQSTDGEKRNRAAGRLRSGMVEMNGRPRGPGSPFGGIKASGRAREGGVWGIEEFLEVKAVSGWASSASAHE</sequence>